<sequence>MTTGSKLTLGGDLACRGVGLEVVEGVIILGTNLTRLKVNIRYEAIQMAEKGIPSSSSVTQETDSKSEVPASSSGSVVNDPTKGGSLGSSCGSVPQIPHGGISPLAEDNSVAESTKVECALSPPVDTKHGPANVVSAACRQPTPTSNQFPSNMVAPVSVAPASDAVLVPSIDTHVSDGTNECEVENKETTLEHPIRKGVSHGLPDSGMSYEKTSSESGSSFMQGKMATKSQGQELNYFSSSGSKPSSNYGSRSQQVVGPQKGITGYFLAHLFVSLSVYMPLLVESMNRKKFIIFFVFR</sequence>
<feature type="compositionally biased region" description="Low complexity" evidence="1">
    <location>
        <begin position="238"/>
        <end position="252"/>
    </location>
</feature>
<protein>
    <submittedName>
        <fullName evidence="2">Uncharacterized protein</fullName>
    </submittedName>
</protein>
<feature type="compositionally biased region" description="Polar residues" evidence="1">
    <location>
        <begin position="69"/>
        <end position="78"/>
    </location>
</feature>
<dbReference type="Proteomes" id="UP000663760">
    <property type="component" value="Chromosome 14"/>
</dbReference>
<organism evidence="2 3">
    <name type="scientific">Spirodela intermedia</name>
    <name type="common">Intermediate duckweed</name>
    <dbReference type="NCBI Taxonomy" id="51605"/>
    <lineage>
        <taxon>Eukaryota</taxon>
        <taxon>Viridiplantae</taxon>
        <taxon>Streptophyta</taxon>
        <taxon>Embryophyta</taxon>
        <taxon>Tracheophyta</taxon>
        <taxon>Spermatophyta</taxon>
        <taxon>Magnoliopsida</taxon>
        <taxon>Liliopsida</taxon>
        <taxon>Araceae</taxon>
        <taxon>Lemnoideae</taxon>
        <taxon>Spirodela</taxon>
    </lineage>
</organism>
<feature type="compositionally biased region" description="Low complexity" evidence="1">
    <location>
        <begin position="208"/>
        <end position="219"/>
    </location>
</feature>
<feature type="region of interest" description="Disordered" evidence="1">
    <location>
        <begin position="51"/>
        <end position="105"/>
    </location>
</feature>
<dbReference type="EMBL" id="LR746277">
    <property type="protein sequence ID" value="CAA7407799.1"/>
    <property type="molecule type" value="Genomic_DNA"/>
</dbReference>
<evidence type="ECO:0000313" key="2">
    <source>
        <dbReference type="EMBL" id="CAA7407799.1"/>
    </source>
</evidence>
<dbReference type="GO" id="GO:0051082">
    <property type="term" value="F:unfolded protein binding"/>
    <property type="evidence" value="ECO:0007669"/>
    <property type="project" value="TreeGrafter"/>
</dbReference>
<proteinExistence type="predicted"/>
<dbReference type="PANTHER" id="PTHR46775">
    <property type="entry name" value="FLOCCULATION PROTEIN (DUF1296)"/>
    <property type="match status" value="1"/>
</dbReference>
<evidence type="ECO:0000256" key="1">
    <source>
        <dbReference type="SAM" id="MobiDB-lite"/>
    </source>
</evidence>
<keyword evidence="3" id="KW-1185">Reference proteome</keyword>
<accession>A0A7I8LCR8</accession>
<reference evidence="2" key="1">
    <citation type="submission" date="2020-02" db="EMBL/GenBank/DDBJ databases">
        <authorList>
            <person name="Scholz U."/>
            <person name="Mascher M."/>
            <person name="Fiebig A."/>
        </authorList>
    </citation>
    <scope>NUCLEOTIDE SEQUENCE</scope>
</reference>
<feature type="region of interest" description="Disordered" evidence="1">
    <location>
        <begin position="195"/>
        <end position="254"/>
    </location>
</feature>
<name>A0A7I8LCR8_SPIIN</name>
<gene>
    <name evidence="2" type="ORF">SI8410_14018477</name>
</gene>
<dbReference type="AlphaFoldDB" id="A0A7I8LCR8"/>
<dbReference type="PANTHER" id="PTHR46775:SF1">
    <property type="entry name" value="FLOCCULATION PROTEIN (DUF1296)"/>
    <property type="match status" value="1"/>
</dbReference>
<dbReference type="InterPro" id="IPR044277">
    <property type="entry name" value="GIP1"/>
</dbReference>
<feature type="compositionally biased region" description="Polar residues" evidence="1">
    <location>
        <begin position="227"/>
        <end position="237"/>
    </location>
</feature>
<evidence type="ECO:0000313" key="3">
    <source>
        <dbReference type="Proteomes" id="UP000663760"/>
    </source>
</evidence>